<dbReference type="RefSeq" id="WP_338619773.1">
    <property type="nucleotide sequence ID" value="NZ_AP026968.1"/>
</dbReference>
<evidence type="ECO:0000259" key="1">
    <source>
        <dbReference type="PROSITE" id="PS50943"/>
    </source>
</evidence>
<dbReference type="InterPro" id="IPR001387">
    <property type="entry name" value="Cro/C1-type_HTH"/>
</dbReference>
<keyword evidence="3" id="KW-1185">Reference proteome</keyword>
<dbReference type="PANTHER" id="PTHR37038:SF12">
    <property type="entry name" value="TRANSCRIPTIONAL REGULATOR"/>
    <property type="match status" value="1"/>
</dbReference>
<dbReference type="InterPro" id="IPR011990">
    <property type="entry name" value="TPR-like_helical_dom_sf"/>
</dbReference>
<dbReference type="Gene3D" id="1.25.40.10">
    <property type="entry name" value="Tetratricopeptide repeat domain"/>
    <property type="match status" value="1"/>
</dbReference>
<dbReference type="InterPro" id="IPR053163">
    <property type="entry name" value="HTH-type_regulator_Rgg"/>
</dbReference>
<dbReference type="SMART" id="SM00530">
    <property type="entry name" value="HTH_XRE"/>
    <property type="match status" value="1"/>
</dbReference>
<organism evidence="2 3">
    <name type="scientific">Streptococcus parapneumoniae</name>
    <dbReference type="NCBI Taxonomy" id="2993430"/>
    <lineage>
        <taxon>Bacteria</taxon>
        <taxon>Bacillati</taxon>
        <taxon>Bacillota</taxon>
        <taxon>Bacilli</taxon>
        <taxon>Lactobacillales</taxon>
        <taxon>Streptococcaceae</taxon>
        <taxon>Streptococcus</taxon>
        <taxon>Streptococcus thalassemiae group</taxon>
    </lineage>
</organism>
<dbReference type="PANTHER" id="PTHR37038">
    <property type="entry name" value="TRANSCRIPTIONAL REGULATOR-RELATED"/>
    <property type="match status" value="1"/>
</dbReference>
<dbReference type="EMBL" id="AP026968">
    <property type="protein sequence ID" value="BDT64097.1"/>
    <property type="molecule type" value="Genomic_DNA"/>
</dbReference>
<reference evidence="2 3" key="1">
    <citation type="submission" date="2022-11" db="EMBL/GenBank/DDBJ databases">
        <title>Complete genome sequence of alpha-hemolytic streptococci isolated from Japan.</title>
        <authorList>
            <person name="Morita M."/>
            <person name="Chang B."/>
            <person name="Akeda Y."/>
        </authorList>
    </citation>
    <scope>NUCLEOTIDE SEQUENCE [LARGE SCALE GENOMIC DNA]</scope>
    <source>
        <strain evidence="2 3">SP4011</strain>
    </source>
</reference>
<dbReference type="NCBIfam" id="TIGR01716">
    <property type="entry name" value="RGG_Cterm"/>
    <property type="match status" value="1"/>
</dbReference>
<proteinExistence type="predicted"/>
<dbReference type="PROSITE" id="PS50943">
    <property type="entry name" value="HTH_CROC1"/>
    <property type="match status" value="1"/>
</dbReference>
<sequence>MENFGAVLKDIRISKNFRLKDLACDKISESTISRFENGITKLSIDHFYMLLNRLGISFSEFEELVHCYYSKKECFFEELEHAVNSSDIILLQELIKKIELKQKQEKSLCNCHIKLIAEQQINRLANLPYNASKCNELIKYLLSVDNWMEYELKIFYNSVFFMNTKTISLLYRAVIKKTRHFLKTDMGTHRVIPLYLFNLELLLKNNLLDSAQFFIDDLENLLTRQGYYFEKNYLLFLKGIYLIKTNQVELGKKECSKAMRICKEYNDSVTIEKLNKTFKSDLKGFVFK</sequence>
<name>A0ABM8CF75_9STRE</name>
<dbReference type="CDD" id="cd00093">
    <property type="entry name" value="HTH_XRE"/>
    <property type="match status" value="1"/>
</dbReference>
<dbReference type="Pfam" id="PF21259">
    <property type="entry name" value="Rgg_C"/>
    <property type="match status" value="1"/>
</dbReference>
<dbReference type="InterPro" id="IPR010982">
    <property type="entry name" value="Lambda_DNA-bd_dom_sf"/>
</dbReference>
<dbReference type="Proteomes" id="UP001378546">
    <property type="component" value="Chromosome"/>
</dbReference>
<gene>
    <name evidence="2" type="ORF">SP4011_05140</name>
</gene>
<accession>A0ABM8CF75</accession>
<evidence type="ECO:0000313" key="2">
    <source>
        <dbReference type="EMBL" id="BDT64097.1"/>
    </source>
</evidence>
<feature type="domain" description="HTH cro/C1-type" evidence="1">
    <location>
        <begin position="27"/>
        <end position="61"/>
    </location>
</feature>
<evidence type="ECO:0000313" key="3">
    <source>
        <dbReference type="Proteomes" id="UP001378546"/>
    </source>
</evidence>
<dbReference type="Pfam" id="PF01381">
    <property type="entry name" value="HTH_3"/>
    <property type="match status" value="1"/>
</dbReference>
<dbReference type="InterPro" id="IPR010057">
    <property type="entry name" value="Transcription_activator_Rgg_C"/>
</dbReference>
<dbReference type="SUPFAM" id="SSF47413">
    <property type="entry name" value="lambda repressor-like DNA-binding domains"/>
    <property type="match status" value="1"/>
</dbReference>
<protein>
    <submittedName>
        <fullName evidence="2">Transcriptional regulator</fullName>
    </submittedName>
</protein>